<organism evidence="2 3">
    <name type="scientific">Oryza sativa subsp. japonica</name>
    <name type="common">Rice</name>
    <dbReference type="NCBI Taxonomy" id="39947"/>
    <lineage>
        <taxon>Eukaryota</taxon>
        <taxon>Viridiplantae</taxon>
        <taxon>Streptophyta</taxon>
        <taxon>Embryophyta</taxon>
        <taxon>Tracheophyta</taxon>
        <taxon>Spermatophyta</taxon>
        <taxon>Magnoliopsida</taxon>
        <taxon>Liliopsida</taxon>
        <taxon>Poales</taxon>
        <taxon>Poaceae</taxon>
        <taxon>BOP clade</taxon>
        <taxon>Oryzoideae</taxon>
        <taxon>Oryzeae</taxon>
        <taxon>Oryzinae</taxon>
        <taxon>Oryza</taxon>
        <taxon>Oryza sativa</taxon>
    </lineage>
</organism>
<sequence length="76" mass="8487">PSLLFLPPRLLLLCFASLPCAPRPHENPLLFLTLPLSVLASFFEDSPAQQKEAKDDPVLNDQFRRICARKIAAPSM</sequence>
<reference evidence="3" key="1">
    <citation type="journal article" date="2005" name="Nature">
        <title>The map-based sequence of the rice genome.</title>
        <authorList>
            <consortium name="International rice genome sequencing project (IRGSP)"/>
            <person name="Matsumoto T."/>
            <person name="Wu J."/>
            <person name="Kanamori H."/>
            <person name="Katayose Y."/>
            <person name="Fujisawa M."/>
            <person name="Namiki N."/>
            <person name="Mizuno H."/>
            <person name="Yamamoto K."/>
            <person name="Antonio B.A."/>
            <person name="Baba T."/>
            <person name="Sakata K."/>
            <person name="Nagamura Y."/>
            <person name="Aoki H."/>
            <person name="Arikawa K."/>
            <person name="Arita K."/>
            <person name="Bito T."/>
            <person name="Chiden Y."/>
            <person name="Fujitsuka N."/>
            <person name="Fukunaka R."/>
            <person name="Hamada M."/>
            <person name="Harada C."/>
            <person name="Hayashi A."/>
            <person name="Hijishita S."/>
            <person name="Honda M."/>
            <person name="Hosokawa S."/>
            <person name="Ichikawa Y."/>
            <person name="Idonuma A."/>
            <person name="Iijima M."/>
            <person name="Ikeda M."/>
            <person name="Ikeno M."/>
            <person name="Ito K."/>
            <person name="Ito S."/>
            <person name="Ito T."/>
            <person name="Ito Y."/>
            <person name="Ito Y."/>
            <person name="Iwabuchi A."/>
            <person name="Kamiya K."/>
            <person name="Karasawa W."/>
            <person name="Kurita K."/>
            <person name="Katagiri S."/>
            <person name="Kikuta A."/>
            <person name="Kobayashi H."/>
            <person name="Kobayashi N."/>
            <person name="Machita K."/>
            <person name="Maehara T."/>
            <person name="Masukawa M."/>
            <person name="Mizubayashi T."/>
            <person name="Mukai Y."/>
            <person name="Nagasaki H."/>
            <person name="Nagata Y."/>
            <person name="Naito S."/>
            <person name="Nakashima M."/>
            <person name="Nakama Y."/>
            <person name="Nakamichi Y."/>
            <person name="Nakamura M."/>
            <person name="Meguro A."/>
            <person name="Negishi M."/>
            <person name="Ohta I."/>
            <person name="Ohta T."/>
            <person name="Okamoto M."/>
            <person name="Ono N."/>
            <person name="Saji S."/>
            <person name="Sakaguchi M."/>
            <person name="Sakai K."/>
            <person name="Shibata M."/>
            <person name="Shimokawa T."/>
            <person name="Song J."/>
            <person name="Takazaki Y."/>
            <person name="Terasawa K."/>
            <person name="Tsugane M."/>
            <person name="Tsuji K."/>
            <person name="Ueda S."/>
            <person name="Waki K."/>
            <person name="Yamagata H."/>
            <person name="Yamamoto M."/>
            <person name="Yamamoto S."/>
            <person name="Yamane H."/>
            <person name="Yoshiki S."/>
            <person name="Yoshihara R."/>
            <person name="Yukawa K."/>
            <person name="Zhong H."/>
            <person name="Yano M."/>
            <person name="Yuan Q."/>
            <person name="Ouyang S."/>
            <person name="Liu J."/>
            <person name="Jones K.M."/>
            <person name="Gansberger K."/>
            <person name="Moffat K."/>
            <person name="Hill J."/>
            <person name="Bera J."/>
            <person name="Fadrosh D."/>
            <person name="Jin S."/>
            <person name="Johri S."/>
            <person name="Kim M."/>
            <person name="Overton L."/>
            <person name="Reardon M."/>
            <person name="Tsitrin T."/>
            <person name="Vuong H."/>
            <person name="Weaver B."/>
            <person name="Ciecko A."/>
            <person name="Tallon L."/>
            <person name="Jackson J."/>
            <person name="Pai G."/>
            <person name="Aken S.V."/>
            <person name="Utterback T."/>
            <person name="Reidmuller S."/>
            <person name="Feldblyum T."/>
            <person name="Hsiao J."/>
            <person name="Zismann V."/>
            <person name="Iobst S."/>
            <person name="de Vazeille A.R."/>
            <person name="Buell C.R."/>
            <person name="Ying K."/>
            <person name="Li Y."/>
            <person name="Lu T."/>
            <person name="Huang Y."/>
            <person name="Zhao Q."/>
            <person name="Feng Q."/>
            <person name="Zhang L."/>
            <person name="Zhu J."/>
            <person name="Weng Q."/>
            <person name="Mu J."/>
            <person name="Lu Y."/>
            <person name="Fan D."/>
            <person name="Liu Y."/>
            <person name="Guan J."/>
            <person name="Zhang Y."/>
            <person name="Yu S."/>
            <person name="Liu X."/>
            <person name="Zhang Y."/>
            <person name="Hong G."/>
            <person name="Han B."/>
            <person name="Choisne N."/>
            <person name="Demange N."/>
            <person name="Orjeda G."/>
            <person name="Samain S."/>
            <person name="Cattolico L."/>
            <person name="Pelletier E."/>
            <person name="Couloux A."/>
            <person name="Segurens B."/>
            <person name="Wincker P."/>
            <person name="D'Hont A."/>
            <person name="Scarpelli C."/>
            <person name="Weissenbach J."/>
            <person name="Salanoubat M."/>
            <person name="Quetier F."/>
            <person name="Yu Y."/>
            <person name="Kim H.R."/>
            <person name="Rambo T."/>
            <person name="Currie J."/>
            <person name="Collura K."/>
            <person name="Luo M."/>
            <person name="Yang T."/>
            <person name="Ammiraju J.S.S."/>
            <person name="Engler F."/>
            <person name="Soderlund C."/>
            <person name="Wing R.A."/>
            <person name="Palmer L.E."/>
            <person name="de la Bastide M."/>
            <person name="Spiegel L."/>
            <person name="Nascimento L."/>
            <person name="Zutavern T."/>
            <person name="O'Shaughnessy A."/>
            <person name="Dike S."/>
            <person name="Dedhia N."/>
            <person name="Preston R."/>
            <person name="Balija V."/>
            <person name="McCombie W.R."/>
            <person name="Chow T."/>
            <person name="Chen H."/>
            <person name="Chung M."/>
            <person name="Chen C."/>
            <person name="Shaw J."/>
            <person name="Wu H."/>
            <person name="Hsiao K."/>
            <person name="Chao Y."/>
            <person name="Chu M."/>
            <person name="Cheng C."/>
            <person name="Hour A."/>
            <person name="Lee P."/>
            <person name="Lin S."/>
            <person name="Lin Y."/>
            <person name="Liou J."/>
            <person name="Liu S."/>
            <person name="Hsing Y."/>
            <person name="Raghuvanshi S."/>
            <person name="Mohanty A."/>
            <person name="Bharti A.K."/>
            <person name="Gaur A."/>
            <person name="Gupta V."/>
            <person name="Kumar D."/>
            <person name="Ravi V."/>
            <person name="Vij S."/>
            <person name="Kapur A."/>
            <person name="Khurana P."/>
            <person name="Khurana P."/>
            <person name="Khurana J.P."/>
            <person name="Tyagi A.K."/>
            <person name="Gaikwad K."/>
            <person name="Singh A."/>
            <person name="Dalal V."/>
            <person name="Srivastava S."/>
            <person name="Dixit A."/>
            <person name="Pal A.K."/>
            <person name="Ghazi I.A."/>
            <person name="Yadav M."/>
            <person name="Pandit A."/>
            <person name="Bhargava A."/>
            <person name="Sureshbabu K."/>
            <person name="Batra K."/>
            <person name="Sharma T.R."/>
            <person name="Mohapatra T."/>
            <person name="Singh N.K."/>
            <person name="Messing J."/>
            <person name="Nelson A.B."/>
            <person name="Fuks G."/>
            <person name="Kavchok S."/>
            <person name="Keizer G."/>
            <person name="Linton E."/>
            <person name="Llaca V."/>
            <person name="Song R."/>
            <person name="Tanyolac B."/>
            <person name="Young S."/>
            <person name="Ho-Il K."/>
            <person name="Hahn J.H."/>
            <person name="Sangsakoo G."/>
            <person name="Vanavichit A."/>
            <person name="de Mattos Luiz.A.T."/>
            <person name="Zimmer P.D."/>
            <person name="Malone G."/>
            <person name="Dellagostin O."/>
            <person name="de Oliveira A.C."/>
            <person name="Bevan M."/>
            <person name="Bancroft I."/>
            <person name="Minx P."/>
            <person name="Cordum H."/>
            <person name="Wilson R."/>
            <person name="Cheng Z."/>
            <person name="Jin W."/>
            <person name="Jiang J."/>
            <person name="Leong S.A."/>
            <person name="Iwama H."/>
            <person name="Gojobori T."/>
            <person name="Itoh T."/>
            <person name="Niimura Y."/>
            <person name="Fujii Y."/>
            <person name="Habara T."/>
            <person name="Sakai H."/>
            <person name="Sato Y."/>
            <person name="Wilson G."/>
            <person name="Kumar K."/>
            <person name="McCouch S."/>
            <person name="Juretic N."/>
            <person name="Hoen D."/>
            <person name="Wright S."/>
            <person name="Bruskiewich R."/>
            <person name="Bureau T."/>
            <person name="Miyao A."/>
            <person name="Hirochika H."/>
            <person name="Nishikawa T."/>
            <person name="Kadowaki K."/>
            <person name="Sugiura M."/>
            <person name="Burr B."/>
            <person name="Sasaki T."/>
        </authorList>
    </citation>
    <scope>NUCLEOTIDE SEQUENCE [LARGE SCALE GENOMIC DNA]</scope>
    <source>
        <strain evidence="3">cv. Nipponbare</strain>
    </source>
</reference>
<dbReference type="EMBL" id="AP014968">
    <property type="protein sequence ID" value="BAT15613.1"/>
    <property type="molecule type" value="Genomic_DNA"/>
</dbReference>
<evidence type="ECO:0000313" key="2">
    <source>
        <dbReference type="EMBL" id="BAT15613.1"/>
    </source>
</evidence>
<evidence type="ECO:0000256" key="1">
    <source>
        <dbReference type="SAM" id="SignalP"/>
    </source>
</evidence>
<proteinExistence type="predicted"/>
<accession>A0A0P0Y6A0</accession>
<dbReference type="PaxDb" id="39947-A0A0P0Y6A0"/>
<feature type="chain" id="PRO_5006057426" evidence="1">
    <location>
        <begin position="41"/>
        <end position="76"/>
    </location>
</feature>
<feature type="non-terminal residue" evidence="2">
    <location>
        <position position="76"/>
    </location>
</feature>
<dbReference type="Proteomes" id="UP000059680">
    <property type="component" value="Chromosome 12"/>
</dbReference>
<keyword evidence="1" id="KW-0732">Signal</keyword>
<feature type="signal peptide" evidence="1">
    <location>
        <begin position="1"/>
        <end position="40"/>
    </location>
</feature>
<reference evidence="2 3" key="3">
    <citation type="journal article" date="2013" name="Rice">
        <title>Improvement of the Oryza sativa Nipponbare reference genome using next generation sequence and optical map data.</title>
        <authorList>
            <person name="Kawahara Y."/>
            <person name="de la Bastide M."/>
            <person name="Hamilton J.P."/>
            <person name="Kanamori H."/>
            <person name="McCombie W.R."/>
            <person name="Ouyang S."/>
            <person name="Schwartz D.C."/>
            <person name="Tanaka T."/>
            <person name="Wu J."/>
            <person name="Zhou S."/>
            <person name="Childs K.L."/>
            <person name="Davidson R.M."/>
            <person name="Lin H."/>
            <person name="Quesada-Ocampo L."/>
            <person name="Vaillancourt B."/>
            <person name="Sakai H."/>
            <person name="Lee S.S."/>
            <person name="Kim J."/>
            <person name="Numa H."/>
            <person name="Itoh T."/>
            <person name="Buell C.R."/>
            <person name="Matsumoto T."/>
        </authorList>
    </citation>
    <scope>NUCLEOTIDE SEQUENCE [LARGE SCALE GENOMIC DNA]</scope>
    <source>
        <strain evidence="3">cv. Nipponbare</strain>
    </source>
</reference>
<dbReference type="Gramene" id="Os12t0116900-01">
    <property type="protein sequence ID" value="Os12t0116900-01"/>
    <property type="gene ID" value="Os12g0116900"/>
</dbReference>
<reference evidence="2 3" key="2">
    <citation type="journal article" date="2013" name="Plant Cell Physiol.">
        <title>Rice Annotation Project Database (RAP-DB): an integrative and interactive database for rice genomics.</title>
        <authorList>
            <person name="Sakai H."/>
            <person name="Lee S.S."/>
            <person name="Tanaka T."/>
            <person name="Numa H."/>
            <person name="Kim J."/>
            <person name="Kawahara Y."/>
            <person name="Wakimoto H."/>
            <person name="Yang C.C."/>
            <person name="Iwamoto M."/>
            <person name="Abe T."/>
            <person name="Yamada Y."/>
            <person name="Muto A."/>
            <person name="Inokuchi H."/>
            <person name="Ikemura T."/>
            <person name="Matsumoto T."/>
            <person name="Sasaki T."/>
            <person name="Itoh T."/>
        </authorList>
    </citation>
    <scope>NUCLEOTIDE SEQUENCE [LARGE SCALE GENOMIC DNA]</scope>
    <source>
        <strain evidence="3">cv. Nipponbare</strain>
    </source>
</reference>
<dbReference type="AlphaFoldDB" id="A0A0P0Y6A0"/>
<protein>
    <submittedName>
        <fullName evidence="2">Os12g0116900 protein</fullName>
    </submittedName>
</protein>
<gene>
    <name evidence="2" type="ordered locus">Os12g0116900</name>
    <name evidence="2" type="ORF">OSNPB_120116900</name>
</gene>
<name>A0A0P0Y6A0_ORYSJ</name>
<evidence type="ECO:0000313" key="3">
    <source>
        <dbReference type="Proteomes" id="UP000059680"/>
    </source>
</evidence>
<dbReference type="InParanoid" id="A0A0P0Y6A0"/>
<keyword evidence="3" id="KW-1185">Reference proteome</keyword>